<accession>A0A0F9VMV7</accession>
<dbReference type="GO" id="GO:0016020">
    <property type="term" value="C:membrane"/>
    <property type="evidence" value="ECO:0007669"/>
    <property type="project" value="UniProtKB-SubCell"/>
</dbReference>
<dbReference type="PROSITE" id="PS51002">
    <property type="entry name" value="CYTB_NTER"/>
    <property type="match status" value="1"/>
</dbReference>
<evidence type="ECO:0000259" key="15">
    <source>
        <dbReference type="PROSITE" id="PS51003"/>
    </source>
</evidence>
<feature type="transmembrane region" description="Helical" evidence="13">
    <location>
        <begin position="430"/>
        <end position="449"/>
    </location>
</feature>
<feature type="transmembrane region" description="Helical" evidence="13">
    <location>
        <begin position="359"/>
        <end position="378"/>
    </location>
</feature>
<dbReference type="SUPFAM" id="SSF81342">
    <property type="entry name" value="Transmembrane di-heme cytochromes"/>
    <property type="match status" value="1"/>
</dbReference>
<feature type="domain" description="Cytochrome b/b6 N-terminal region profile" evidence="14">
    <location>
        <begin position="17"/>
        <end position="229"/>
    </location>
</feature>
<dbReference type="InterPro" id="IPR016174">
    <property type="entry name" value="Di-haem_cyt_TM"/>
</dbReference>
<protein>
    <recommendedName>
        <fullName evidence="3">Cytochrome b</fullName>
    </recommendedName>
</protein>
<keyword evidence="6" id="KW-0679">Respiratory chain</keyword>
<feature type="transmembrane region" description="Helical" evidence="13">
    <location>
        <begin position="98"/>
        <end position="119"/>
    </location>
</feature>
<dbReference type="InterPro" id="IPR036150">
    <property type="entry name" value="Cyt_b/b6_C_sf"/>
</dbReference>
<dbReference type="Gene3D" id="1.10.760.10">
    <property type="entry name" value="Cytochrome c-like domain"/>
    <property type="match status" value="1"/>
</dbReference>
<reference evidence="16" key="1">
    <citation type="journal article" date="2015" name="Nature">
        <title>Complex archaea that bridge the gap between prokaryotes and eukaryotes.</title>
        <authorList>
            <person name="Spang A."/>
            <person name="Saw J.H."/>
            <person name="Jorgensen S.L."/>
            <person name="Zaremba-Niedzwiedzka K."/>
            <person name="Martijn J."/>
            <person name="Lind A.E."/>
            <person name="van Eijk R."/>
            <person name="Schleper C."/>
            <person name="Guy L."/>
            <person name="Ettema T.J."/>
        </authorList>
    </citation>
    <scope>NUCLEOTIDE SEQUENCE</scope>
</reference>
<evidence type="ECO:0000256" key="4">
    <source>
        <dbReference type="ARBA" id="ARBA00022448"/>
    </source>
</evidence>
<comment type="caution">
    <text evidence="16">The sequence shown here is derived from an EMBL/GenBank/DDBJ whole genome shotgun (WGS) entry which is preliminary data.</text>
</comment>
<evidence type="ECO:0000256" key="9">
    <source>
        <dbReference type="ARBA" id="ARBA00022982"/>
    </source>
</evidence>
<dbReference type="PANTHER" id="PTHR19271">
    <property type="entry name" value="CYTOCHROME B"/>
    <property type="match status" value="1"/>
</dbReference>
<keyword evidence="7 13" id="KW-0812">Transmembrane</keyword>
<dbReference type="AlphaFoldDB" id="A0A0F9VMV7"/>
<keyword evidence="12 13" id="KW-0472">Membrane</keyword>
<evidence type="ECO:0000256" key="6">
    <source>
        <dbReference type="ARBA" id="ARBA00022660"/>
    </source>
</evidence>
<evidence type="ECO:0000256" key="5">
    <source>
        <dbReference type="ARBA" id="ARBA00022617"/>
    </source>
</evidence>
<keyword evidence="11" id="KW-0408">Iron</keyword>
<keyword evidence="8" id="KW-0479">Metal-binding</keyword>
<feature type="transmembrane region" description="Helical" evidence="13">
    <location>
        <begin position="197"/>
        <end position="219"/>
    </location>
</feature>
<evidence type="ECO:0000259" key="14">
    <source>
        <dbReference type="PROSITE" id="PS51002"/>
    </source>
</evidence>
<evidence type="ECO:0000256" key="1">
    <source>
        <dbReference type="ARBA" id="ARBA00001970"/>
    </source>
</evidence>
<evidence type="ECO:0000256" key="7">
    <source>
        <dbReference type="ARBA" id="ARBA00022692"/>
    </source>
</evidence>
<evidence type="ECO:0000256" key="11">
    <source>
        <dbReference type="ARBA" id="ARBA00023004"/>
    </source>
</evidence>
<dbReference type="InterPro" id="IPR048259">
    <property type="entry name" value="Cytochrome_b_N_euk/bac"/>
</dbReference>
<dbReference type="InterPro" id="IPR036909">
    <property type="entry name" value="Cyt_c-like_dom_sf"/>
</dbReference>
<dbReference type="PROSITE" id="PS51003">
    <property type="entry name" value="CYTB_CTER"/>
    <property type="match status" value="1"/>
</dbReference>
<dbReference type="Pfam" id="PF00033">
    <property type="entry name" value="Cytochrome_B"/>
    <property type="match status" value="1"/>
</dbReference>
<dbReference type="Gene3D" id="1.20.810.10">
    <property type="entry name" value="Cytochrome Bc1 Complex, Chain C"/>
    <property type="match status" value="1"/>
</dbReference>
<dbReference type="GO" id="GO:0022904">
    <property type="term" value="P:respiratory electron transport chain"/>
    <property type="evidence" value="ECO:0007669"/>
    <property type="project" value="InterPro"/>
</dbReference>
<dbReference type="GO" id="GO:0020037">
    <property type="term" value="F:heme binding"/>
    <property type="evidence" value="ECO:0007669"/>
    <property type="project" value="InterPro"/>
</dbReference>
<proteinExistence type="predicted"/>
<dbReference type="GO" id="GO:0016491">
    <property type="term" value="F:oxidoreductase activity"/>
    <property type="evidence" value="ECO:0007669"/>
    <property type="project" value="InterPro"/>
</dbReference>
<dbReference type="InterPro" id="IPR002326">
    <property type="entry name" value="Cyt_c1"/>
</dbReference>
<evidence type="ECO:0000256" key="2">
    <source>
        <dbReference type="ARBA" id="ARBA00004141"/>
    </source>
</evidence>
<dbReference type="InterPro" id="IPR005797">
    <property type="entry name" value="Cyt_b/b6_N"/>
</dbReference>
<comment type="subcellular location">
    <subcellularLocation>
        <location evidence="2">Membrane</location>
        <topology evidence="2">Multi-pass membrane protein</topology>
    </subcellularLocation>
</comment>
<dbReference type="FunFam" id="1.20.810.10:FF:000004">
    <property type="entry name" value="Cytochrome b"/>
    <property type="match status" value="1"/>
</dbReference>
<keyword evidence="9" id="KW-0249">Electron transport</keyword>
<evidence type="ECO:0000256" key="13">
    <source>
        <dbReference type="SAM" id="Phobius"/>
    </source>
</evidence>
<dbReference type="PANTHER" id="PTHR19271:SF16">
    <property type="entry name" value="CYTOCHROME B"/>
    <property type="match status" value="1"/>
</dbReference>
<comment type="cofactor">
    <cofactor evidence="1">
        <name>heme b</name>
        <dbReference type="ChEBI" id="CHEBI:60344"/>
    </cofactor>
</comment>
<keyword evidence="5" id="KW-0349">Heme</keyword>
<feature type="domain" description="Cytochrome b/b6 C-terminal region profile" evidence="15">
    <location>
        <begin position="239"/>
        <end position="419"/>
    </location>
</feature>
<feature type="transmembrane region" description="Helical" evidence="13">
    <location>
        <begin position="327"/>
        <end position="347"/>
    </location>
</feature>
<feature type="transmembrane region" description="Helical" evidence="13">
    <location>
        <begin position="390"/>
        <end position="409"/>
    </location>
</feature>
<dbReference type="SUPFAM" id="SSF81648">
    <property type="entry name" value="a domain/subunit of cytochrome bc1 complex (Ubiquinol-cytochrome c reductase)"/>
    <property type="match status" value="1"/>
</dbReference>
<feature type="transmembrane region" description="Helical" evidence="13">
    <location>
        <begin position="131"/>
        <end position="152"/>
    </location>
</feature>
<dbReference type="InterPro" id="IPR027387">
    <property type="entry name" value="Cytb/b6-like_sf"/>
</dbReference>
<dbReference type="GO" id="GO:0046872">
    <property type="term" value="F:metal ion binding"/>
    <property type="evidence" value="ECO:0007669"/>
    <property type="project" value="UniProtKB-KW"/>
</dbReference>
<organism evidence="16">
    <name type="scientific">marine sediment metagenome</name>
    <dbReference type="NCBI Taxonomy" id="412755"/>
    <lineage>
        <taxon>unclassified sequences</taxon>
        <taxon>metagenomes</taxon>
        <taxon>ecological metagenomes</taxon>
    </lineage>
</organism>
<feature type="transmembrane region" description="Helical" evidence="13">
    <location>
        <begin position="158"/>
        <end position="176"/>
    </location>
</feature>
<dbReference type="Pfam" id="PF00032">
    <property type="entry name" value="Cytochrom_B_C"/>
    <property type="match status" value="1"/>
</dbReference>
<feature type="transmembrane region" description="Helical" evidence="13">
    <location>
        <begin position="46"/>
        <end position="68"/>
    </location>
</feature>
<evidence type="ECO:0000313" key="16">
    <source>
        <dbReference type="EMBL" id="KKO05375.1"/>
    </source>
</evidence>
<dbReference type="Pfam" id="PF02167">
    <property type="entry name" value="Cytochrom_C1"/>
    <property type="match status" value="2"/>
</dbReference>
<feature type="transmembrane region" description="Helical" evidence="13">
    <location>
        <begin position="644"/>
        <end position="662"/>
    </location>
</feature>
<evidence type="ECO:0000256" key="8">
    <source>
        <dbReference type="ARBA" id="ARBA00022723"/>
    </source>
</evidence>
<name>A0A0F9VMV7_9ZZZZ</name>
<gene>
    <name evidence="16" type="ORF">LCGC14_0076460</name>
</gene>
<evidence type="ECO:0000256" key="3">
    <source>
        <dbReference type="ARBA" id="ARBA00013531"/>
    </source>
</evidence>
<dbReference type="EMBL" id="LAZR01000019">
    <property type="protein sequence ID" value="KKO05375.1"/>
    <property type="molecule type" value="Genomic_DNA"/>
</dbReference>
<evidence type="ECO:0000256" key="10">
    <source>
        <dbReference type="ARBA" id="ARBA00022989"/>
    </source>
</evidence>
<feature type="transmembrane region" description="Helical" evidence="13">
    <location>
        <begin position="258"/>
        <end position="283"/>
    </location>
</feature>
<dbReference type="GO" id="GO:0009055">
    <property type="term" value="F:electron transfer activity"/>
    <property type="evidence" value="ECO:0007669"/>
    <property type="project" value="InterPro"/>
</dbReference>
<evidence type="ECO:0000256" key="12">
    <source>
        <dbReference type="ARBA" id="ARBA00023136"/>
    </source>
</evidence>
<keyword evidence="4" id="KW-0813">Transport</keyword>
<keyword evidence="10 13" id="KW-1133">Transmembrane helix</keyword>
<dbReference type="InterPro" id="IPR005798">
    <property type="entry name" value="Cyt_b/b6_C"/>
</dbReference>
<dbReference type="CDD" id="cd00284">
    <property type="entry name" value="Cytochrome_b_N"/>
    <property type="match status" value="1"/>
</dbReference>
<sequence>MSDTKKQGFVVSALAGLRDWTNDRLPIVNAWEKHMSKYYAPKNFNFWYFFGVLSLIVLVIQLVSGIFLTMHYTNSAEAAFASVEYIMRDVEFGWLLRYIHSTGASAFFVVVYLHMFRGLMYGSYKKPRELIWVFGMAIYLVLMMEGFMGYVLPWGQMSYWGANVIVSLVGAIPVIGEDLLIWVRGDFLISGATLNRFFALHVVALPIILIGLVVLHLLALHEVGSNNPDGIDIKKNKGPDGIPVDGVPFHPFYTVHDLVGITVFLFVFCFVIFFAPEMGGYFLEPPNFQEANPLVTPAHVPPVWYFTPFYSMLRAVTVPLFGIDAKFWGMIVMFGAIAILFVLPWLDRSKVRSIRYKGWYSRIALLIFTASFLILGYLGTLGTSAPRIALAQFCTLLYFLFFFLMPWYTKKEETFAEPQRVTGRWITNKQLAITLALLAALVFLPLKAVGAEVTVELEPVEMDLRDEASLQRGFTSYMSYCHSCHSLQYARYQRTADDLGIPTDLVMENLVFGDASIGDLMQNNMDADDSNNWFGKTPPDLTLAGRLHSPAWLSGYLNSFYTDTSRVWGVNNTVFPNVGMPNVLYELQGDVVCTNNAEAPEDCELSHVAGTGELTPEEFDAFVYDMVNFLYYIGEPVRLKRQEIGVYVLGFLAILFVLVTLLNREYWRRIH</sequence>
<dbReference type="SUPFAM" id="SSF46626">
    <property type="entry name" value="Cytochrome c"/>
    <property type="match status" value="1"/>
</dbReference>